<accession>A0A7V5PN21</accession>
<dbReference type="Pfam" id="PF00551">
    <property type="entry name" value="Formyl_trans_N"/>
    <property type="match status" value="1"/>
</dbReference>
<reference evidence="6" key="1">
    <citation type="journal article" date="2020" name="mSystems">
        <title>Genome- and Community-Level Interaction Insights into Carbon Utilization and Element Cycling Functions of Hydrothermarchaeota in Hydrothermal Sediment.</title>
        <authorList>
            <person name="Zhou Z."/>
            <person name="Liu Y."/>
            <person name="Xu W."/>
            <person name="Pan J."/>
            <person name="Luo Z.H."/>
            <person name="Li M."/>
        </authorList>
    </citation>
    <scope>NUCLEOTIDE SEQUENCE [LARGE SCALE GENOMIC DNA]</scope>
    <source>
        <strain evidence="6">HyVt-527</strain>
    </source>
</reference>
<sequence>MKKKIAIFISGRGSNMAAILKNCRDGILKDVCQPVLVFSNKPDAPGLETAKQFGVPTAVLESAGKKREAFDRQVLDLLQSYQPDYIVLAGYMRILSPLFIRAYRNRIINIHPADTAQFQGLGAYVWAWENGLQETKITVHFVDEGIDTGPVIGKETVDLRGAQSLEEVERRGLAVEHRFYSEMLRKVFTEQDK</sequence>
<comment type="caution">
    <text evidence="6">The sequence shown here is derived from an EMBL/GenBank/DDBJ whole genome shotgun (WGS) entry which is preliminary data.</text>
</comment>
<proteinExistence type="inferred from homology"/>
<feature type="binding site" evidence="4">
    <location>
        <begin position="92"/>
        <end position="95"/>
    </location>
    <ligand>
        <name>(6R)-10-formyltetrahydrofolate</name>
        <dbReference type="ChEBI" id="CHEBI:195366"/>
    </ligand>
</feature>
<organism evidence="6">
    <name type="scientific">Caldithrix abyssi</name>
    <dbReference type="NCBI Taxonomy" id="187145"/>
    <lineage>
        <taxon>Bacteria</taxon>
        <taxon>Pseudomonadati</taxon>
        <taxon>Calditrichota</taxon>
        <taxon>Calditrichia</taxon>
        <taxon>Calditrichales</taxon>
        <taxon>Calditrichaceae</taxon>
        <taxon>Caldithrix</taxon>
    </lineage>
</organism>
<dbReference type="InterPro" id="IPR036477">
    <property type="entry name" value="Formyl_transf_N_sf"/>
</dbReference>
<dbReference type="GO" id="GO:0004644">
    <property type="term" value="F:phosphoribosylglycinamide formyltransferase activity"/>
    <property type="evidence" value="ECO:0007669"/>
    <property type="project" value="UniProtKB-UniRule"/>
</dbReference>
<evidence type="ECO:0000256" key="3">
    <source>
        <dbReference type="ARBA" id="ARBA00022755"/>
    </source>
</evidence>
<feature type="site" description="Raises pKa of active site His" evidence="4">
    <location>
        <position position="147"/>
    </location>
</feature>
<evidence type="ECO:0000313" key="6">
    <source>
        <dbReference type="EMBL" id="HHJ51797.1"/>
    </source>
</evidence>
<dbReference type="HAMAP" id="MF_01930">
    <property type="entry name" value="PurN"/>
    <property type="match status" value="1"/>
</dbReference>
<comment type="catalytic activity">
    <reaction evidence="4">
        <text>N(1)-(5-phospho-beta-D-ribosyl)glycinamide + (6R)-10-formyltetrahydrofolate = N(2)-formyl-N(1)-(5-phospho-beta-D-ribosyl)glycinamide + (6S)-5,6,7,8-tetrahydrofolate + H(+)</text>
        <dbReference type="Rhea" id="RHEA:15053"/>
        <dbReference type="ChEBI" id="CHEBI:15378"/>
        <dbReference type="ChEBI" id="CHEBI:57453"/>
        <dbReference type="ChEBI" id="CHEBI:143788"/>
        <dbReference type="ChEBI" id="CHEBI:147286"/>
        <dbReference type="ChEBI" id="CHEBI:195366"/>
        <dbReference type="EC" id="2.1.2.2"/>
    </reaction>
</comment>
<comment type="similarity">
    <text evidence="4">Belongs to the GART family.</text>
</comment>
<dbReference type="GO" id="GO:0005737">
    <property type="term" value="C:cytoplasm"/>
    <property type="evidence" value="ECO:0007669"/>
    <property type="project" value="TreeGrafter"/>
</dbReference>
<keyword evidence="3 4" id="KW-0658">Purine biosynthesis</keyword>
<gene>
    <name evidence="4 6" type="primary">purN</name>
    <name evidence="6" type="ORF">ENJ89_01265</name>
</gene>
<dbReference type="Proteomes" id="UP000886124">
    <property type="component" value="Unassembled WGS sequence"/>
</dbReference>
<evidence type="ECO:0000256" key="2">
    <source>
        <dbReference type="ARBA" id="ARBA00022679"/>
    </source>
</evidence>
<dbReference type="InterPro" id="IPR002376">
    <property type="entry name" value="Formyl_transf_N"/>
</dbReference>
<evidence type="ECO:0000256" key="1">
    <source>
        <dbReference type="ARBA" id="ARBA00005054"/>
    </source>
</evidence>
<dbReference type="PANTHER" id="PTHR43369">
    <property type="entry name" value="PHOSPHORIBOSYLGLYCINAMIDE FORMYLTRANSFERASE"/>
    <property type="match status" value="1"/>
</dbReference>
<feature type="binding site" evidence="4">
    <location>
        <position position="67"/>
    </location>
    <ligand>
        <name>(6R)-10-formyltetrahydrofolate</name>
        <dbReference type="ChEBI" id="CHEBI:195366"/>
    </ligand>
</feature>
<dbReference type="GO" id="GO:0006189">
    <property type="term" value="P:'de novo' IMP biosynthetic process"/>
    <property type="evidence" value="ECO:0007669"/>
    <property type="project" value="UniProtKB-UniRule"/>
</dbReference>
<dbReference type="CDD" id="cd08645">
    <property type="entry name" value="FMT_core_GART"/>
    <property type="match status" value="1"/>
</dbReference>
<dbReference type="InterPro" id="IPR004607">
    <property type="entry name" value="GART"/>
</dbReference>
<dbReference type="AlphaFoldDB" id="A0A7V5PN21"/>
<comment type="pathway">
    <text evidence="1 4">Purine metabolism; IMP biosynthesis via de novo pathway; N(2)-formyl-N(1)-(5-phospho-D-ribosyl)glycinamide from N(1)-(5-phospho-D-ribosyl)glycinamide (10-formyl THF route): step 1/1.</text>
</comment>
<evidence type="ECO:0000256" key="4">
    <source>
        <dbReference type="HAMAP-Rule" id="MF_01930"/>
    </source>
</evidence>
<protein>
    <recommendedName>
        <fullName evidence="4">Phosphoribosylglycinamide formyltransferase</fullName>
        <ecNumber evidence="4">2.1.2.2</ecNumber>
    </recommendedName>
    <alternativeName>
        <fullName evidence="4">5'-phosphoribosylglycinamide transformylase</fullName>
    </alternativeName>
    <alternativeName>
        <fullName evidence="4">GAR transformylase</fullName>
        <shortName evidence="4">GART</shortName>
    </alternativeName>
</protein>
<dbReference type="PANTHER" id="PTHR43369:SF2">
    <property type="entry name" value="PHOSPHORIBOSYLGLYCINAMIDE FORMYLTRANSFERASE"/>
    <property type="match status" value="1"/>
</dbReference>
<dbReference type="EMBL" id="DROD01000092">
    <property type="protein sequence ID" value="HHJ51797.1"/>
    <property type="molecule type" value="Genomic_DNA"/>
</dbReference>
<name>A0A7V5PN21_CALAY</name>
<feature type="domain" description="Formyl transferase N-terminal" evidence="5">
    <location>
        <begin position="3"/>
        <end position="183"/>
    </location>
</feature>
<keyword evidence="2 4" id="KW-0808">Transferase</keyword>
<comment type="function">
    <text evidence="4">Catalyzes the transfer of a formyl group from 10-formyltetrahydrofolate to 5-phospho-ribosyl-glycinamide (GAR), producing 5-phospho-ribosyl-N-formylglycinamide (FGAR) and tetrahydrofolate.</text>
</comment>
<feature type="active site" description="Proton donor" evidence="4">
    <location>
        <position position="111"/>
    </location>
</feature>
<dbReference type="Gene3D" id="3.40.50.170">
    <property type="entry name" value="Formyl transferase, N-terminal domain"/>
    <property type="match status" value="1"/>
</dbReference>
<dbReference type="EC" id="2.1.2.2" evidence="4"/>
<evidence type="ECO:0000259" key="5">
    <source>
        <dbReference type="Pfam" id="PF00551"/>
    </source>
</evidence>
<dbReference type="UniPathway" id="UPA00074">
    <property type="reaction ID" value="UER00126"/>
</dbReference>
<feature type="binding site" evidence="4">
    <location>
        <position position="109"/>
    </location>
    <ligand>
        <name>(6R)-10-formyltetrahydrofolate</name>
        <dbReference type="ChEBI" id="CHEBI:195366"/>
    </ligand>
</feature>
<feature type="binding site" evidence="4">
    <location>
        <begin position="13"/>
        <end position="15"/>
    </location>
    <ligand>
        <name>N(1)-(5-phospho-beta-D-ribosyl)glycinamide</name>
        <dbReference type="ChEBI" id="CHEBI:143788"/>
    </ligand>
</feature>
<dbReference type="NCBIfam" id="TIGR00639">
    <property type="entry name" value="PurN"/>
    <property type="match status" value="1"/>
</dbReference>
<dbReference type="SUPFAM" id="SSF53328">
    <property type="entry name" value="Formyltransferase"/>
    <property type="match status" value="1"/>
</dbReference>